<dbReference type="STRING" id="1122142.SAMN02910414_00830"/>
<feature type="region of interest" description="Disordered" evidence="2">
    <location>
        <begin position="1"/>
        <end position="35"/>
    </location>
</feature>
<reference evidence="3 4" key="1">
    <citation type="submission" date="2016-10" db="EMBL/GenBank/DDBJ databases">
        <authorList>
            <person name="de Groot N.N."/>
        </authorList>
    </citation>
    <scope>NUCLEOTIDE SEQUENCE [LARGE SCALE GENOMIC DNA]</scope>
    <source>
        <strain evidence="3 4">DSM 14045</strain>
    </source>
</reference>
<dbReference type="RefSeq" id="WP_074716377.1">
    <property type="nucleotide sequence ID" value="NZ_FNPG01000008.1"/>
</dbReference>
<dbReference type="OrthoDB" id="2067586at2"/>
<proteinExistence type="predicted"/>
<feature type="coiled-coil region" evidence="1">
    <location>
        <begin position="87"/>
        <end position="114"/>
    </location>
</feature>
<dbReference type="EMBL" id="FNPG01000008">
    <property type="protein sequence ID" value="SDY13222.1"/>
    <property type="molecule type" value="Genomic_DNA"/>
</dbReference>
<evidence type="ECO:0000256" key="2">
    <source>
        <dbReference type="SAM" id="MobiDB-lite"/>
    </source>
</evidence>
<evidence type="ECO:0000313" key="4">
    <source>
        <dbReference type="Proteomes" id="UP000183918"/>
    </source>
</evidence>
<organism evidence="3 4">
    <name type="scientific">Lachnobacterium bovis DSM 14045</name>
    <dbReference type="NCBI Taxonomy" id="1122142"/>
    <lineage>
        <taxon>Bacteria</taxon>
        <taxon>Bacillati</taxon>
        <taxon>Bacillota</taxon>
        <taxon>Clostridia</taxon>
        <taxon>Lachnospirales</taxon>
        <taxon>Lachnospiraceae</taxon>
        <taxon>Lachnobacterium</taxon>
    </lineage>
</organism>
<evidence type="ECO:0000256" key="1">
    <source>
        <dbReference type="SAM" id="Coils"/>
    </source>
</evidence>
<keyword evidence="1" id="KW-0175">Coiled coil</keyword>
<sequence>MYSTTIRSNNLHNDTHYIVTPQNNKKQNRKNNEPLKSIAADDIRGIVDRNVESRKNNARRQAWKLVSDAWKKDEDLQKSKRKVSDEMKSKRTEINDENEIIKEIKEQKEALKKEYGIEDDSEEQKTLNLLCKYQNNMHGLANDSFSEEEREKLKNINTADLTEYQKRILTLNSKEIVSKTKIGDNKKILEVYTHVRRDLIQTELKSQNMVKASRASDEIKELANKDLVSFLVSEVKNKIDEENKEKQKEIQESKEKKIEEQRNSTNMKDKSRELRDEKEKEDVIFNSSNAMKQISSIEGQKNENKRMSEIQIQIEGVLKENQILNEDLKGIEIDLNY</sequence>
<name>A0A1H3HCP4_9FIRM</name>
<gene>
    <name evidence="3" type="ORF">SAMN02910414_00830</name>
</gene>
<feature type="region of interest" description="Disordered" evidence="2">
    <location>
        <begin position="241"/>
        <end position="280"/>
    </location>
</feature>
<evidence type="ECO:0008006" key="5">
    <source>
        <dbReference type="Google" id="ProtNLM"/>
    </source>
</evidence>
<evidence type="ECO:0000313" key="3">
    <source>
        <dbReference type="EMBL" id="SDY13222.1"/>
    </source>
</evidence>
<dbReference type="AlphaFoldDB" id="A0A1H3HCP4"/>
<keyword evidence="4" id="KW-1185">Reference proteome</keyword>
<accession>A0A1H3HCP4</accession>
<protein>
    <recommendedName>
        <fullName evidence="5">MobA/MobL family protein</fullName>
    </recommendedName>
</protein>
<dbReference type="Proteomes" id="UP000183918">
    <property type="component" value="Unassembled WGS sequence"/>
</dbReference>
<feature type="compositionally biased region" description="Polar residues" evidence="2">
    <location>
        <begin position="1"/>
        <end position="12"/>
    </location>
</feature>